<protein>
    <recommendedName>
        <fullName evidence="4">VUT family protein</fullName>
    </recommendedName>
</protein>
<keyword evidence="3" id="KW-1185">Reference proteome</keyword>
<dbReference type="InterPro" id="IPR003744">
    <property type="entry name" value="YhhQ"/>
</dbReference>
<keyword evidence="1" id="KW-0812">Transmembrane</keyword>
<evidence type="ECO:0000256" key="1">
    <source>
        <dbReference type="SAM" id="Phobius"/>
    </source>
</evidence>
<comment type="caution">
    <text evidence="2">The sequence shown here is derived from an EMBL/GenBank/DDBJ whole genome shotgun (WGS) entry which is preliminary data.</text>
</comment>
<proteinExistence type="predicted"/>
<evidence type="ECO:0008006" key="4">
    <source>
        <dbReference type="Google" id="ProtNLM"/>
    </source>
</evidence>
<keyword evidence="1" id="KW-0472">Membrane</keyword>
<feature type="transmembrane region" description="Helical" evidence="1">
    <location>
        <begin position="149"/>
        <end position="165"/>
    </location>
</feature>
<gene>
    <name evidence="2" type="ORF">FHS37_006666</name>
</gene>
<feature type="transmembrane region" description="Helical" evidence="1">
    <location>
        <begin position="58"/>
        <end position="77"/>
    </location>
</feature>
<evidence type="ECO:0000313" key="3">
    <source>
        <dbReference type="Proteomes" id="UP000579523"/>
    </source>
</evidence>
<name>A0A7W7PWH4_9ACTN</name>
<feature type="transmembrane region" description="Helical" evidence="1">
    <location>
        <begin position="114"/>
        <end position="137"/>
    </location>
</feature>
<dbReference type="RefSeq" id="WP_184828000.1">
    <property type="nucleotide sequence ID" value="NZ_BMTK01000036.1"/>
</dbReference>
<accession>A0A7W7PWH4</accession>
<sequence length="173" mass="17948">MSRLFGSLAALLYIGTIVSANWATAHFGFLSVGFGLSATAGTFLAGGALLARNLVQDAYGRTTALVLMTVGTCLSAFTAPAALVVASAAAFAFSELADMAVYTPLRRSYWARAILPACLVGALVDTVLFLAIAGFPIWSAVPGQMVGKAWAVFLPVAAVTAFRAARKVRTARL</sequence>
<dbReference type="Proteomes" id="UP000579523">
    <property type="component" value="Unassembled WGS sequence"/>
</dbReference>
<dbReference type="AlphaFoldDB" id="A0A7W7PWH4"/>
<keyword evidence="1" id="KW-1133">Transmembrane helix</keyword>
<dbReference type="EMBL" id="JACHJI010000017">
    <property type="protein sequence ID" value="MBB4902569.1"/>
    <property type="molecule type" value="Genomic_DNA"/>
</dbReference>
<dbReference type="Pfam" id="PF02592">
    <property type="entry name" value="Vut_1"/>
    <property type="match status" value="1"/>
</dbReference>
<feature type="transmembrane region" description="Helical" evidence="1">
    <location>
        <begin position="30"/>
        <end position="51"/>
    </location>
</feature>
<reference evidence="2 3" key="1">
    <citation type="submission" date="2020-08" db="EMBL/GenBank/DDBJ databases">
        <title>Genomic Encyclopedia of Type Strains, Phase III (KMG-III): the genomes of soil and plant-associated and newly described type strains.</title>
        <authorList>
            <person name="Whitman W."/>
        </authorList>
    </citation>
    <scope>NUCLEOTIDE SEQUENCE [LARGE SCALE GENOMIC DNA]</scope>
    <source>
        <strain evidence="2 3">CECT 3273</strain>
    </source>
</reference>
<evidence type="ECO:0000313" key="2">
    <source>
        <dbReference type="EMBL" id="MBB4902569.1"/>
    </source>
</evidence>
<organism evidence="2 3">
    <name type="scientific">Streptomyces griseomycini</name>
    <dbReference type="NCBI Taxonomy" id="66895"/>
    <lineage>
        <taxon>Bacteria</taxon>
        <taxon>Bacillati</taxon>
        <taxon>Actinomycetota</taxon>
        <taxon>Actinomycetes</taxon>
        <taxon>Kitasatosporales</taxon>
        <taxon>Streptomycetaceae</taxon>
        <taxon>Streptomyces</taxon>
    </lineage>
</organism>